<dbReference type="Proteomes" id="UP000283509">
    <property type="component" value="Unassembled WGS sequence"/>
</dbReference>
<reference evidence="2 3" key="2">
    <citation type="submission" date="2019-01" db="EMBL/GenBank/DDBJ databases">
        <title>The decoding of complex shrimp genome reveals the adaptation for benthos swimmer, frequently molting mechanism and breeding impact on genome.</title>
        <authorList>
            <person name="Sun Y."/>
            <person name="Gao Y."/>
            <person name="Yu Y."/>
        </authorList>
    </citation>
    <scope>NUCLEOTIDE SEQUENCE [LARGE SCALE GENOMIC DNA]</scope>
    <source>
        <tissue evidence="2">Muscle</tissue>
    </source>
</reference>
<dbReference type="STRING" id="6689.A0A423SH67"/>
<dbReference type="AlphaFoldDB" id="A0A423SH67"/>
<feature type="compositionally biased region" description="Low complexity" evidence="1">
    <location>
        <begin position="440"/>
        <end position="460"/>
    </location>
</feature>
<gene>
    <name evidence="2" type="ORF">C7M84_018616</name>
</gene>
<feature type="region of interest" description="Disordered" evidence="1">
    <location>
        <begin position="64"/>
        <end position="87"/>
    </location>
</feature>
<dbReference type="EMBL" id="QCYY01003432">
    <property type="protein sequence ID" value="ROT63493.1"/>
    <property type="molecule type" value="Genomic_DNA"/>
</dbReference>
<name>A0A423SH67_PENVA</name>
<evidence type="ECO:0000313" key="3">
    <source>
        <dbReference type="Proteomes" id="UP000283509"/>
    </source>
</evidence>
<reference evidence="2 3" key="1">
    <citation type="submission" date="2018-04" db="EMBL/GenBank/DDBJ databases">
        <authorList>
            <person name="Zhang X."/>
            <person name="Yuan J."/>
            <person name="Li F."/>
            <person name="Xiang J."/>
        </authorList>
    </citation>
    <scope>NUCLEOTIDE SEQUENCE [LARGE SCALE GENOMIC DNA]</scope>
    <source>
        <tissue evidence="2">Muscle</tissue>
    </source>
</reference>
<feature type="region of interest" description="Disordered" evidence="1">
    <location>
        <begin position="440"/>
        <end position="525"/>
    </location>
</feature>
<organism evidence="2 3">
    <name type="scientific">Penaeus vannamei</name>
    <name type="common">Whiteleg shrimp</name>
    <name type="synonym">Litopenaeus vannamei</name>
    <dbReference type="NCBI Taxonomy" id="6689"/>
    <lineage>
        <taxon>Eukaryota</taxon>
        <taxon>Metazoa</taxon>
        <taxon>Ecdysozoa</taxon>
        <taxon>Arthropoda</taxon>
        <taxon>Crustacea</taxon>
        <taxon>Multicrustacea</taxon>
        <taxon>Malacostraca</taxon>
        <taxon>Eumalacostraca</taxon>
        <taxon>Eucarida</taxon>
        <taxon>Decapoda</taxon>
        <taxon>Dendrobranchiata</taxon>
        <taxon>Penaeoidea</taxon>
        <taxon>Penaeidae</taxon>
        <taxon>Penaeus</taxon>
    </lineage>
</organism>
<keyword evidence="3" id="KW-1185">Reference proteome</keyword>
<proteinExistence type="predicted"/>
<evidence type="ECO:0000313" key="2">
    <source>
        <dbReference type="EMBL" id="ROT63493.1"/>
    </source>
</evidence>
<accession>A0A423SH67</accession>
<sequence>MHPLVSHQAIHHLTPHIHSTHRHFHFPQAPHTTYNRHPHLKHLTSTYPTTLQPQAPQSNFYPFRHPHPSTHMPPTAQTSTTSSTSEFTSYSHRHHTLKQLSSCPLLPIQDIHTLKHPSTFHHPSTRNLPQHPPHIHLPHSTTGACTFTYSTTANTQSTLSKHLPHIHPNIRSIAHSHAPTSTTLHSCTLTHPHYIPTLTVYTHIQLSIATPHIQTNPSTSSTFPLSSTTTSLTLKSPHIFTTPSTRTSPLPSTHIRTHSTLLKHPNPLFFAPPIHPHTPHPPTLKHPTSTTFTTHPYHSHPIPMFLSTLPHSTHPFPPIHYTSRTHPHSQAPPHHTIVSLHFFLFLTPSILRTPLPLFSAPIPSTPTFPIHIHPHFIPFTLNTRHPPTFPQYVSTPCTLSHVPHPPIHHPSTRTLHHTTTHHIPTLKHSHIHPHPPPIHIPSISHPHSQAHPIHPLSHPSTTPPIPHSHSQASFNSTPHPPPIHTIRTLKHPTSTPSTPFPPASPLPSTTSPSEPQHPPPTPMSARALLFSANSNLRRKLATFKTFVRR</sequence>
<comment type="caution">
    <text evidence="2">The sequence shown here is derived from an EMBL/GenBank/DDBJ whole genome shotgun (WGS) entry which is preliminary data.</text>
</comment>
<protein>
    <submittedName>
        <fullName evidence="2">Uncharacterized protein</fullName>
    </submittedName>
</protein>
<evidence type="ECO:0000256" key="1">
    <source>
        <dbReference type="SAM" id="MobiDB-lite"/>
    </source>
</evidence>
<feature type="compositionally biased region" description="Low complexity" evidence="1">
    <location>
        <begin position="75"/>
        <end position="87"/>
    </location>
</feature>